<dbReference type="Gene3D" id="3.50.50.60">
    <property type="entry name" value="FAD/NAD(P)-binding domain"/>
    <property type="match status" value="1"/>
</dbReference>
<dbReference type="RefSeq" id="WP_074764625.1">
    <property type="nucleotide sequence ID" value="NZ_FNWO01000001.1"/>
</dbReference>
<evidence type="ECO:0000313" key="9">
    <source>
        <dbReference type="EMBL" id="SEH25407.1"/>
    </source>
</evidence>
<organism evidence="9 10">
    <name type="scientific">Magnetospirillum fulvum</name>
    <name type="common">Rhodospirillum fulvum</name>
    <dbReference type="NCBI Taxonomy" id="1082"/>
    <lineage>
        <taxon>Bacteria</taxon>
        <taxon>Pseudomonadati</taxon>
        <taxon>Pseudomonadota</taxon>
        <taxon>Alphaproteobacteria</taxon>
        <taxon>Rhodospirillales</taxon>
        <taxon>Rhodospirillaceae</taxon>
        <taxon>Magnetospirillum</taxon>
    </lineage>
</organism>
<dbReference type="PANTHER" id="PTHR11552:SF147">
    <property type="entry name" value="CHOLINE DEHYDROGENASE, MITOCHONDRIAL"/>
    <property type="match status" value="1"/>
</dbReference>
<dbReference type="PROSITE" id="PS00624">
    <property type="entry name" value="GMC_OXRED_2"/>
    <property type="match status" value="1"/>
</dbReference>
<dbReference type="InterPro" id="IPR012132">
    <property type="entry name" value="GMC_OxRdtase"/>
</dbReference>
<dbReference type="InterPro" id="IPR007867">
    <property type="entry name" value="GMC_OxRtase_C"/>
</dbReference>
<feature type="domain" description="Glucose-methanol-choline oxidoreductase N-terminal" evidence="8">
    <location>
        <begin position="260"/>
        <end position="274"/>
    </location>
</feature>
<feature type="binding site" evidence="5">
    <location>
        <position position="90"/>
    </location>
    <ligand>
        <name>FAD</name>
        <dbReference type="ChEBI" id="CHEBI:57692"/>
    </ligand>
</feature>
<proteinExistence type="inferred from homology"/>
<dbReference type="AlphaFoldDB" id="A0A1H6GPS3"/>
<comment type="similarity">
    <text evidence="2 6">Belongs to the GMC oxidoreductase family.</text>
</comment>
<dbReference type="SUPFAM" id="SSF51905">
    <property type="entry name" value="FAD/NAD(P)-binding domain"/>
    <property type="match status" value="1"/>
</dbReference>
<evidence type="ECO:0000259" key="8">
    <source>
        <dbReference type="PROSITE" id="PS00624"/>
    </source>
</evidence>
<dbReference type="InterPro" id="IPR036188">
    <property type="entry name" value="FAD/NAD-bd_sf"/>
</dbReference>
<dbReference type="SUPFAM" id="SSF54373">
    <property type="entry name" value="FAD-linked reductases, C-terminal domain"/>
    <property type="match status" value="1"/>
</dbReference>
<dbReference type="GO" id="GO:0050660">
    <property type="term" value="F:flavin adenine dinucleotide binding"/>
    <property type="evidence" value="ECO:0007669"/>
    <property type="project" value="InterPro"/>
</dbReference>
<sequence>MVTRAHDSESADFVIVGGGSAGCVLADRLSANGLYRVVLIEAGGAGRHPSFHIPVGYVWNRTHPRGNWLYRTDPQPGTRFRQISWPRGKVLGGSSAINGLLYIRGQAEDYDDWRALGNPGWGWSDLLPYFIRAEDQQRGADPFHGIGGPLAVSDPSLRHPLSAALIDAAEQAGLPRTDDFNGSRADGAGYFQQTVRHGRRYSTAVAYLRRARRRKNLRIITDAHVTALSFEGRRVVGLRFLRQGHEEEIRAGREVILSAGAIGSPQILQLSGIGPAEILSGHGIAIRSNLRGVGANLQDHYIVDLKYRVRHAVTVNQQSRWPRLGWEIARYLFGGRGLLSASAAQVNLVAASGIDGLRPDIQFHYMPATLDPRSNELERQPGITLGPCQLRPESRGSITIASPDPLRPPSIRPNYLDAERDRATLVRALGLGRAIAAQPALAPFLVDETSPGSGIVSDDDLLEFARESGRTLYHPAGTCKMGRGAEAVVDARLRVHGIGGLRVVDASIMPILVSGNTNAPVIAIAERAADLILADASAA</sequence>
<dbReference type="GO" id="GO:0016614">
    <property type="term" value="F:oxidoreductase activity, acting on CH-OH group of donors"/>
    <property type="evidence" value="ECO:0007669"/>
    <property type="project" value="InterPro"/>
</dbReference>
<gene>
    <name evidence="9" type="ORF">SAMN04244559_00193</name>
</gene>
<dbReference type="Pfam" id="PF00732">
    <property type="entry name" value="GMC_oxred_N"/>
    <property type="match status" value="1"/>
</dbReference>
<dbReference type="Pfam" id="PF05199">
    <property type="entry name" value="GMC_oxred_C"/>
    <property type="match status" value="1"/>
</dbReference>
<keyword evidence="3 6" id="KW-0285">Flavoprotein</keyword>
<feature type="binding site" evidence="5">
    <location>
        <position position="225"/>
    </location>
    <ligand>
        <name>FAD</name>
        <dbReference type="ChEBI" id="CHEBI:57692"/>
    </ligand>
</feature>
<evidence type="ECO:0000313" key="10">
    <source>
        <dbReference type="Proteomes" id="UP000182983"/>
    </source>
</evidence>
<dbReference type="Proteomes" id="UP000182983">
    <property type="component" value="Unassembled WGS sequence"/>
</dbReference>
<comment type="cofactor">
    <cofactor evidence="1 5">
        <name>FAD</name>
        <dbReference type="ChEBI" id="CHEBI:57692"/>
    </cofactor>
</comment>
<evidence type="ECO:0000256" key="5">
    <source>
        <dbReference type="PIRSR" id="PIRSR000137-2"/>
    </source>
</evidence>
<feature type="domain" description="Glucose-methanol-choline oxidoreductase N-terminal" evidence="7">
    <location>
        <begin position="88"/>
        <end position="111"/>
    </location>
</feature>
<reference evidence="10" key="1">
    <citation type="submission" date="2016-10" db="EMBL/GenBank/DDBJ databases">
        <authorList>
            <person name="Varghese N."/>
            <person name="Submissions S."/>
        </authorList>
    </citation>
    <scope>NUCLEOTIDE SEQUENCE [LARGE SCALE GENOMIC DNA]</scope>
    <source>
        <strain evidence="10">DSM 13234</strain>
    </source>
</reference>
<dbReference type="PROSITE" id="PS00623">
    <property type="entry name" value="GMC_OXRED_1"/>
    <property type="match status" value="1"/>
</dbReference>
<evidence type="ECO:0000256" key="1">
    <source>
        <dbReference type="ARBA" id="ARBA00001974"/>
    </source>
</evidence>
<evidence type="ECO:0000256" key="3">
    <source>
        <dbReference type="ARBA" id="ARBA00022630"/>
    </source>
</evidence>
<dbReference type="OrthoDB" id="9785276at2"/>
<keyword evidence="10" id="KW-1185">Reference proteome</keyword>
<evidence type="ECO:0000256" key="2">
    <source>
        <dbReference type="ARBA" id="ARBA00010790"/>
    </source>
</evidence>
<dbReference type="Gene3D" id="3.30.560.10">
    <property type="entry name" value="Glucose Oxidase, domain 3"/>
    <property type="match status" value="1"/>
</dbReference>
<dbReference type="EMBL" id="FNWO01000001">
    <property type="protein sequence ID" value="SEH25407.1"/>
    <property type="molecule type" value="Genomic_DNA"/>
</dbReference>
<accession>A0A1H6GPS3</accession>
<dbReference type="PANTHER" id="PTHR11552">
    <property type="entry name" value="GLUCOSE-METHANOL-CHOLINE GMC OXIDOREDUCTASE"/>
    <property type="match status" value="1"/>
</dbReference>
<dbReference type="PROSITE" id="PS51257">
    <property type="entry name" value="PROKAR_LIPOPROTEIN"/>
    <property type="match status" value="1"/>
</dbReference>
<evidence type="ECO:0000259" key="7">
    <source>
        <dbReference type="PROSITE" id="PS00623"/>
    </source>
</evidence>
<dbReference type="PIRSF" id="PIRSF000137">
    <property type="entry name" value="Alcohol_oxidase"/>
    <property type="match status" value="1"/>
</dbReference>
<protein>
    <submittedName>
        <fullName evidence="9">Choline dehydrogenase</fullName>
    </submittedName>
</protein>
<keyword evidence="4 5" id="KW-0274">FAD</keyword>
<evidence type="ECO:0000256" key="4">
    <source>
        <dbReference type="ARBA" id="ARBA00022827"/>
    </source>
</evidence>
<name>A0A1H6GPS3_MAGFU</name>
<evidence type="ECO:0000256" key="6">
    <source>
        <dbReference type="RuleBase" id="RU003968"/>
    </source>
</evidence>
<dbReference type="InterPro" id="IPR000172">
    <property type="entry name" value="GMC_OxRdtase_N"/>
</dbReference>